<feature type="domain" description="DUF4842" evidence="2">
    <location>
        <begin position="481"/>
        <end position="697"/>
    </location>
</feature>
<reference evidence="5 6" key="1">
    <citation type="submission" date="2015-11" db="EMBL/GenBank/DDBJ databases">
        <title>Genomic Taxonomy of the Vibrionaceae.</title>
        <authorList>
            <person name="Gomez-Gil B."/>
            <person name="Enciso-Ibarra J."/>
        </authorList>
    </citation>
    <scope>NUCLEOTIDE SEQUENCE [LARGE SCALE GENOMIC DNA]</scope>
    <source>
        <strain evidence="5 6">CAIM 912</strain>
    </source>
</reference>
<keyword evidence="6" id="KW-1185">Reference proteome</keyword>
<evidence type="ECO:0000256" key="1">
    <source>
        <dbReference type="SAM" id="SignalP"/>
    </source>
</evidence>
<protein>
    <submittedName>
        <fullName evidence="5">Uncharacterized protein</fullName>
    </submittedName>
</protein>
<comment type="caution">
    <text evidence="5">The sequence shown here is derived from an EMBL/GenBank/DDBJ whole genome shotgun (WGS) entry which is preliminary data.</text>
</comment>
<dbReference type="Pfam" id="PF16130">
    <property type="entry name" value="DUF4842"/>
    <property type="match status" value="1"/>
</dbReference>
<dbReference type="Proteomes" id="UP000070529">
    <property type="component" value="Unassembled WGS sequence"/>
</dbReference>
<name>A0A135ID42_9GAMM</name>
<evidence type="ECO:0000259" key="2">
    <source>
        <dbReference type="Pfam" id="PF16130"/>
    </source>
</evidence>
<accession>A0A135ID42</accession>
<dbReference type="InterPro" id="IPR032295">
    <property type="entry name" value="DUF4842"/>
</dbReference>
<dbReference type="InterPro" id="IPR045474">
    <property type="entry name" value="GEVED"/>
</dbReference>
<dbReference type="InterPro" id="IPR031025">
    <property type="entry name" value="LruC_dom"/>
</dbReference>
<evidence type="ECO:0000313" key="5">
    <source>
        <dbReference type="EMBL" id="KXF83396.1"/>
    </source>
</evidence>
<feature type="domain" description="GEVED" evidence="3">
    <location>
        <begin position="355"/>
        <end position="429"/>
    </location>
</feature>
<proteinExistence type="predicted"/>
<evidence type="ECO:0000259" key="3">
    <source>
        <dbReference type="Pfam" id="PF20009"/>
    </source>
</evidence>
<evidence type="ECO:0000313" key="6">
    <source>
        <dbReference type="Proteomes" id="UP000070529"/>
    </source>
</evidence>
<dbReference type="NCBIfam" id="TIGR04456">
    <property type="entry name" value="LruC_dom"/>
    <property type="match status" value="1"/>
</dbReference>
<dbReference type="OrthoDB" id="1204817at2"/>
<organism evidence="5 6">
    <name type="scientific">Enterovibrio coralii</name>
    <dbReference type="NCBI Taxonomy" id="294935"/>
    <lineage>
        <taxon>Bacteria</taxon>
        <taxon>Pseudomonadati</taxon>
        <taxon>Pseudomonadota</taxon>
        <taxon>Gammaproteobacteria</taxon>
        <taxon>Vibrionales</taxon>
        <taxon>Vibrionaceae</taxon>
        <taxon>Enterovibrio</taxon>
    </lineage>
</organism>
<dbReference type="Pfam" id="PF20009">
    <property type="entry name" value="GEVED"/>
    <property type="match status" value="1"/>
</dbReference>
<dbReference type="InterPro" id="IPR054215">
    <property type="entry name" value="DUF6923"/>
</dbReference>
<gene>
    <name evidence="5" type="ORF">ATN88_07030</name>
</gene>
<evidence type="ECO:0000259" key="4">
    <source>
        <dbReference type="Pfam" id="PF21959"/>
    </source>
</evidence>
<dbReference type="STRING" id="294935.ATN88_07030"/>
<sequence length="712" mass="77781">MSKKITIAGLALLSPLASATSFDTCPSKAYLFQSKPVQVYSVNLVTGSTALVTNDVGLDNGGINAIGFDNGVGDGTGFEHKYIYGFEKTSLSVVRLGKDFQAETIDVTGLPNIHFFVGDVYDRYYYLYSQSHGFYKIDLSPLDSDPSATLTAETISNSGSLGLTDFAFHPHNDELFAVNNSNGKLYTISTVDGSTTYIGNTGVTGTFGAGYFDVDGYFYISRNSDGNIYRIDLSTQAKIDSGNVGAVKFADGPKSNQNDGARCEDAPVIDEDSTIDFGDAPDSYMTLLASNGPRHEVDSGYYLGSVAPDSEGDGFQSPLDDNKAGLADEDGVGFVTGLKAGQNAQIAVQASTSGYLSAWIDWNGDGDFADSGEKIISDSNVSGGSNNFNVSVPADATIGKTWTRFRFSDQQGLNYYGGATTGEVEDHSVMIMENGSSMRHYPSASGYATLAFEDNWPKQGDYDMNDVVIRFRITETLDQEDNVTRIMITGYLAAYGAGYHNGFALRLKGLNREDIAEISTMSYNGVEQESNGLEAESTEAIFIVNSDLKQQIPAECMYYRTAQHCQEELSFEFDIDVVLKDGVDTSGLAAMPYDPFMFATPGNYVRDGLWYNPGRGLEVHLADHAPTEQFDTYWYGWWSDSSDVAQGRYFKTSDNLPWALIVPDDWKWPREHVDIVEAYPEFAGFAETGGSSNADWYLLEKATENKYYSVEE</sequence>
<feature type="chain" id="PRO_5007465915" evidence="1">
    <location>
        <begin position="20"/>
        <end position="712"/>
    </location>
</feature>
<dbReference type="AlphaFoldDB" id="A0A135ID42"/>
<keyword evidence="1" id="KW-0732">Signal</keyword>
<feature type="signal peptide" evidence="1">
    <location>
        <begin position="1"/>
        <end position="19"/>
    </location>
</feature>
<dbReference type="RefSeq" id="WP_067411730.1">
    <property type="nucleotide sequence ID" value="NZ_LNTY01000006.1"/>
</dbReference>
<dbReference type="SUPFAM" id="SSF101898">
    <property type="entry name" value="NHL repeat"/>
    <property type="match status" value="1"/>
</dbReference>
<feature type="domain" description="DUF6923" evidence="4">
    <location>
        <begin position="34"/>
        <end position="263"/>
    </location>
</feature>
<dbReference type="EMBL" id="LNTY01000006">
    <property type="protein sequence ID" value="KXF83396.1"/>
    <property type="molecule type" value="Genomic_DNA"/>
</dbReference>
<dbReference type="Pfam" id="PF21959">
    <property type="entry name" value="DUF6923"/>
    <property type="match status" value="1"/>
</dbReference>